<protein>
    <submittedName>
        <fullName evidence="2">Uncharacterized protein</fullName>
    </submittedName>
</protein>
<feature type="transmembrane region" description="Helical" evidence="1">
    <location>
        <begin position="39"/>
        <end position="60"/>
    </location>
</feature>
<name>A0A3P7TYM1_9BILA</name>
<proteinExistence type="predicted"/>
<sequence>MFDALVKIAIQVLNNFDSFFSSIFFLYECNRHLDKNFFLWLKICISIFYFTAIFHIYIYIFRDV</sequence>
<reference evidence="2 3" key="1">
    <citation type="submission" date="2018-11" db="EMBL/GenBank/DDBJ databases">
        <authorList>
            <consortium name="Pathogen Informatics"/>
        </authorList>
    </citation>
    <scope>NUCLEOTIDE SEQUENCE [LARGE SCALE GENOMIC DNA]</scope>
</reference>
<evidence type="ECO:0000313" key="3">
    <source>
        <dbReference type="Proteomes" id="UP000280834"/>
    </source>
</evidence>
<keyword evidence="1" id="KW-0812">Transmembrane</keyword>
<organism evidence="2 3">
    <name type="scientific">Brugia timori</name>
    <dbReference type="NCBI Taxonomy" id="42155"/>
    <lineage>
        <taxon>Eukaryota</taxon>
        <taxon>Metazoa</taxon>
        <taxon>Ecdysozoa</taxon>
        <taxon>Nematoda</taxon>
        <taxon>Chromadorea</taxon>
        <taxon>Rhabditida</taxon>
        <taxon>Spirurina</taxon>
        <taxon>Spiruromorpha</taxon>
        <taxon>Filarioidea</taxon>
        <taxon>Onchocercidae</taxon>
        <taxon>Brugia</taxon>
    </lineage>
</organism>
<dbReference type="Proteomes" id="UP000280834">
    <property type="component" value="Unassembled WGS sequence"/>
</dbReference>
<feature type="non-terminal residue" evidence="2">
    <location>
        <position position="64"/>
    </location>
</feature>
<keyword evidence="1" id="KW-0472">Membrane</keyword>
<dbReference type="AlphaFoldDB" id="A0A3P7TYM1"/>
<keyword evidence="3" id="KW-1185">Reference proteome</keyword>
<accession>A0A3P7TYM1</accession>
<evidence type="ECO:0000256" key="1">
    <source>
        <dbReference type="SAM" id="Phobius"/>
    </source>
</evidence>
<evidence type="ECO:0000313" key="2">
    <source>
        <dbReference type="EMBL" id="VDO17454.1"/>
    </source>
</evidence>
<keyword evidence="1" id="KW-1133">Transmembrane helix</keyword>
<dbReference type="EMBL" id="UZAG01005063">
    <property type="protein sequence ID" value="VDO17454.1"/>
    <property type="molecule type" value="Genomic_DNA"/>
</dbReference>
<gene>
    <name evidence="2" type="ORF">BTMF_LOCUS4921</name>
</gene>